<dbReference type="PIRSF" id="PIRSF000151">
    <property type="entry name" value="GPR"/>
    <property type="match status" value="1"/>
</dbReference>
<organism evidence="10 11">
    <name type="scientific">Desulfuribacillus alkaliarsenatis</name>
    <dbReference type="NCBI Taxonomy" id="766136"/>
    <lineage>
        <taxon>Bacteria</taxon>
        <taxon>Bacillati</taxon>
        <taxon>Bacillota</taxon>
        <taxon>Desulfuribacillia</taxon>
        <taxon>Desulfuribacillales</taxon>
        <taxon>Desulfuribacillaceae</taxon>
        <taxon>Desulfuribacillus</taxon>
    </lineage>
</organism>
<keyword evidence="3 7" id="KW-0641">Proline biosynthesis</keyword>
<dbReference type="InterPro" id="IPR015590">
    <property type="entry name" value="Aldehyde_DH_dom"/>
</dbReference>
<sequence>MSELLLKAKTAKTASRKLAVVSTEDKNQGLLAIAEALEKNIDKIVQENKKDIDAAVANGTSQAIIDRLVLNEARILDMVTGLKQIVELKDPIGEVLFENKIESDLVLQKVRVPFGLIGMIYEARPNVTIDAVGLALKTGNAVLLRGGSNAFHSNLCLVAIVKEALQETAISPDTIQYIEGTDRKLVEEMLTLNEYLDLVIPRGGAGLIQMVVQKATVPVIETGVGNCHLYIEKEANIDMAIEIAINAKTQRPGVCNAIETILVDQAWADRSLVKLIDALVEKQVKILGCPTSQKLDARISAASDEDYYTEFLDYIVTLKVVQSVDEAIEHIETYGSRHSEAIITDNDNVAAKFLNHVDAAAVYHNASTRFTDGFQYGFGAEIGISTQKLHARGPMGLPEMTSYKYRVYGKGQIRK</sequence>
<dbReference type="HAMAP" id="MF_00412">
    <property type="entry name" value="ProA"/>
    <property type="match status" value="1"/>
</dbReference>
<evidence type="ECO:0000256" key="7">
    <source>
        <dbReference type="HAMAP-Rule" id="MF_00412"/>
    </source>
</evidence>
<dbReference type="InterPro" id="IPR000965">
    <property type="entry name" value="GPR_dom"/>
</dbReference>
<keyword evidence="4 7" id="KW-0521">NADP</keyword>
<dbReference type="AlphaFoldDB" id="A0A1E5FYJ3"/>
<feature type="coiled-coil region" evidence="8">
    <location>
        <begin position="27"/>
        <end position="54"/>
    </location>
</feature>
<dbReference type="InterPro" id="IPR012134">
    <property type="entry name" value="Glu-5-SA_DH"/>
</dbReference>
<evidence type="ECO:0000256" key="5">
    <source>
        <dbReference type="ARBA" id="ARBA00023002"/>
    </source>
</evidence>
<dbReference type="Gene3D" id="3.40.605.10">
    <property type="entry name" value="Aldehyde Dehydrogenase, Chain A, domain 1"/>
    <property type="match status" value="1"/>
</dbReference>
<dbReference type="Pfam" id="PF00171">
    <property type="entry name" value="Aldedh"/>
    <property type="match status" value="1"/>
</dbReference>
<evidence type="ECO:0000313" key="10">
    <source>
        <dbReference type="EMBL" id="OEF95642.1"/>
    </source>
</evidence>
<dbReference type="InterPro" id="IPR020593">
    <property type="entry name" value="G-glutamylP_reductase_CS"/>
</dbReference>
<evidence type="ECO:0000256" key="8">
    <source>
        <dbReference type="SAM" id="Coils"/>
    </source>
</evidence>
<evidence type="ECO:0000259" key="9">
    <source>
        <dbReference type="Pfam" id="PF00171"/>
    </source>
</evidence>
<dbReference type="STRING" id="766136.BHF68_12420"/>
<evidence type="ECO:0000256" key="6">
    <source>
        <dbReference type="ARBA" id="ARBA00049024"/>
    </source>
</evidence>
<comment type="function">
    <text evidence="7">Catalyzes the NADPH-dependent reduction of L-glutamate 5-phosphate into L-glutamate 5-semialdehyde and phosphate. The product spontaneously undergoes cyclization to form 1-pyrroline-5-carboxylate.</text>
</comment>
<name>A0A1E5FYJ3_9FIRM</name>
<dbReference type="FunFam" id="3.40.309.10:FF:000006">
    <property type="entry name" value="Gamma-glutamyl phosphate reductase"/>
    <property type="match status" value="1"/>
</dbReference>
<comment type="catalytic activity">
    <reaction evidence="6 7">
        <text>L-glutamate 5-semialdehyde + phosphate + NADP(+) = L-glutamyl 5-phosphate + NADPH + H(+)</text>
        <dbReference type="Rhea" id="RHEA:19541"/>
        <dbReference type="ChEBI" id="CHEBI:15378"/>
        <dbReference type="ChEBI" id="CHEBI:43474"/>
        <dbReference type="ChEBI" id="CHEBI:57783"/>
        <dbReference type="ChEBI" id="CHEBI:58066"/>
        <dbReference type="ChEBI" id="CHEBI:58274"/>
        <dbReference type="ChEBI" id="CHEBI:58349"/>
        <dbReference type="EC" id="1.2.1.41"/>
    </reaction>
</comment>
<dbReference type="GO" id="GO:0004350">
    <property type="term" value="F:glutamate-5-semialdehyde dehydrogenase activity"/>
    <property type="evidence" value="ECO:0007669"/>
    <property type="project" value="UniProtKB-UniRule"/>
</dbReference>
<dbReference type="EC" id="1.2.1.41" evidence="7"/>
<keyword evidence="2 7" id="KW-0028">Amino-acid biosynthesis</keyword>
<dbReference type="PANTHER" id="PTHR11063">
    <property type="entry name" value="GLUTAMATE SEMIALDEHYDE DEHYDROGENASE"/>
    <property type="match status" value="1"/>
</dbReference>
<dbReference type="GO" id="GO:0055129">
    <property type="term" value="P:L-proline biosynthetic process"/>
    <property type="evidence" value="ECO:0007669"/>
    <property type="project" value="UniProtKB-UniRule"/>
</dbReference>
<comment type="subcellular location">
    <subcellularLocation>
        <location evidence="7">Cytoplasm</location>
    </subcellularLocation>
</comment>
<evidence type="ECO:0000313" key="11">
    <source>
        <dbReference type="Proteomes" id="UP000094296"/>
    </source>
</evidence>
<comment type="pathway">
    <text evidence="1 7">Amino-acid biosynthesis; L-proline biosynthesis; L-glutamate 5-semialdehyde from L-glutamate: step 2/2.</text>
</comment>
<dbReference type="NCBIfam" id="NF001221">
    <property type="entry name" value="PRK00197.1"/>
    <property type="match status" value="1"/>
</dbReference>
<comment type="similarity">
    <text evidence="7">Belongs to the gamma-glutamyl phosphate reductase family.</text>
</comment>
<dbReference type="PROSITE" id="PS01223">
    <property type="entry name" value="PROA"/>
    <property type="match status" value="1"/>
</dbReference>
<dbReference type="PANTHER" id="PTHR11063:SF8">
    <property type="entry name" value="DELTA-1-PYRROLINE-5-CARBOXYLATE SYNTHASE"/>
    <property type="match status" value="1"/>
</dbReference>
<keyword evidence="7" id="KW-0963">Cytoplasm</keyword>
<accession>A0A1E5FYJ3</accession>
<keyword evidence="11" id="KW-1185">Reference proteome</keyword>
<feature type="domain" description="Aldehyde dehydrogenase" evidence="9">
    <location>
        <begin position="9"/>
        <end position="281"/>
    </location>
</feature>
<evidence type="ECO:0000256" key="4">
    <source>
        <dbReference type="ARBA" id="ARBA00022857"/>
    </source>
</evidence>
<keyword evidence="8" id="KW-0175">Coiled coil</keyword>
<dbReference type="EMBL" id="MIJE01000036">
    <property type="protein sequence ID" value="OEF95642.1"/>
    <property type="molecule type" value="Genomic_DNA"/>
</dbReference>
<dbReference type="InterPro" id="IPR016162">
    <property type="entry name" value="Ald_DH_N"/>
</dbReference>
<dbReference type="GO" id="GO:0050661">
    <property type="term" value="F:NADP binding"/>
    <property type="evidence" value="ECO:0007669"/>
    <property type="project" value="InterPro"/>
</dbReference>
<keyword evidence="5 7" id="KW-0560">Oxidoreductase</keyword>
<dbReference type="UniPathway" id="UPA00098">
    <property type="reaction ID" value="UER00360"/>
</dbReference>
<dbReference type="CDD" id="cd07079">
    <property type="entry name" value="ALDH_F18-19_ProA-GPR"/>
    <property type="match status" value="1"/>
</dbReference>
<dbReference type="RefSeq" id="WP_069644455.1">
    <property type="nucleotide sequence ID" value="NZ_MIJE01000036.1"/>
</dbReference>
<comment type="caution">
    <text evidence="10">The sequence shown here is derived from an EMBL/GenBank/DDBJ whole genome shotgun (WGS) entry which is preliminary data.</text>
</comment>
<reference evidence="10 11" key="1">
    <citation type="submission" date="2016-09" db="EMBL/GenBank/DDBJ databases">
        <title>Draft genome sequence for the type strain of Desulfuribacillus alkaliarsenatis AHT28, an obligately anaerobic, sulfidogenic bacterium isolated from Russian soda lake sediments.</title>
        <authorList>
            <person name="Abin C.A."/>
            <person name="Hollibaugh J.T."/>
        </authorList>
    </citation>
    <scope>NUCLEOTIDE SEQUENCE [LARGE SCALE GENOMIC DNA]</scope>
    <source>
        <strain evidence="10 11">AHT28</strain>
    </source>
</reference>
<protein>
    <recommendedName>
        <fullName evidence="7">Gamma-glutamyl phosphate reductase</fullName>
        <shortName evidence="7">GPR</shortName>
        <ecNumber evidence="7">1.2.1.41</ecNumber>
    </recommendedName>
    <alternativeName>
        <fullName evidence="7">Glutamate-5-semialdehyde dehydrogenase</fullName>
    </alternativeName>
    <alternativeName>
        <fullName evidence="7">Glutamyl-gamma-semialdehyde dehydrogenase</fullName>
        <shortName evidence="7">GSA dehydrogenase</shortName>
    </alternativeName>
</protein>
<evidence type="ECO:0000256" key="2">
    <source>
        <dbReference type="ARBA" id="ARBA00022605"/>
    </source>
</evidence>
<dbReference type="InterPro" id="IPR016161">
    <property type="entry name" value="Ald_DH/histidinol_DH"/>
</dbReference>
<dbReference type="Gene3D" id="3.40.309.10">
    <property type="entry name" value="Aldehyde Dehydrogenase, Chain A, domain 2"/>
    <property type="match status" value="1"/>
</dbReference>
<dbReference type="InterPro" id="IPR016163">
    <property type="entry name" value="Ald_DH_C"/>
</dbReference>
<evidence type="ECO:0000256" key="3">
    <source>
        <dbReference type="ARBA" id="ARBA00022650"/>
    </source>
</evidence>
<dbReference type="GO" id="GO:0005737">
    <property type="term" value="C:cytoplasm"/>
    <property type="evidence" value="ECO:0007669"/>
    <property type="project" value="UniProtKB-SubCell"/>
</dbReference>
<gene>
    <name evidence="7" type="primary">proA</name>
    <name evidence="10" type="ORF">BHF68_12420</name>
</gene>
<dbReference type="SUPFAM" id="SSF53720">
    <property type="entry name" value="ALDH-like"/>
    <property type="match status" value="1"/>
</dbReference>
<evidence type="ECO:0000256" key="1">
    <source>
        <dbReference type="ARBA" id="ARBA00004985"/>
    </source>
</evidence>
<dbReference type="OrthoDB" id="9809970at2"/>
<dbReference type="Proteomes" id="UP000094296">
    <property type="component" value="Unassembled WGS sequence"/>
</dbReference>
<dbReference type="NCBIfam" id="TIGR00407">
    <property type="entry name" value="proA"/>
    <property type="match status" value="1"/>
</dbReference>
<proteinExistence type="inferred from homology"/>